<dbReference type="EMBL" id="LC537469">
    <property type="protein sequence ID" value="BCD52382.1"/>
    <property type="molecule type" value="Genomic_DNA"/>
</dbReference>
<evidence type="ECO:0000256" key="1">
    <source>
        <dbReference type="ARBA" id="ARBA00004141"/>
    </source>
</evidence>
<evidence type="ECO:0000256" key="5">
    <source>
        <dbReference type="ARBA" id="ARBA00022692"/>
    </source>
</evidence>
<feature type="transmembrane region" description="Helical" evidence="8">
    <location>
        <begin position="303"/>
        <end position="325"/>
    </location>
</feature>
<feature type="transmembrane region" description="Helical" evidence="8">
    <location>
        <begin position="149"/>
        <end position="166"/>
    </location>
</feature>
<keyword evidence="6 8" id="KW-1133">Transmembrane helix</keyword>
<name>A0A6J4CU88_9EURO</name>
<evidence type="ECO:0000256" key="3">
    <source>
        <dbReference type="ARBA" id="ARBA00005985"/>
    </source>
</evidence>
<keyword evidence="4 9" id="KW-0808">Transferase</keyword>
<evidence type="ECO:0000313" key="9">
    <source>
        <dbReference type="EMBL" id="BCD52382.1"/>
    </source>
</evidence>
<dbReference type="AlphaFoldDB" id="A0A6J4CU88"/>
<dbReference type="Pfam" id="PF01040">
    <property type="entry name" value="UbiA"/>
    <property type="match status" value="1"/>
</dbReference>
<dbReference type="PANTHER" id="PTHR11048:SF39">
    <property type="entry name" value="POLYPRENYL TRANSFERASE AUSN"/>
    <property type="match status" value="1"/>
</dbReference>
<feature type="transmembrane region" description="Helical" evidence="8">
    <location>
        <begin position="243"/>
        <end position="263"/>
    </location>
</feature>
<proteinExistence type="inferred from homology"/>
<dbReference type="CDD" id="cd13959">
    <property type="entry name" value="PT_UbiA_COQ2"/>
    <property type="match status" value="1"/>
</dbReference>
<keyword evidence="5 8" id="KW-0812">Transmembrane</keyword>
<feature type="transmembrane region" description="Helical" evidence="8">
    <location>
        <begin position="173"/>
        <end position="192"/>
    </location>
</feature>
<dbReference type="GO" id="GO:0005743">
    <property type="term" value="C:mitochondrial inner membrane"/>
    <property type="evidence" value="ECO:0007669"/>
    <property type="project" value="TreeGrafter"/>
</dbReference>
<evidence type="ECO:0000256" key="2">
    <source>
        <dbReference type="ARBA" id="ARBA00004721"/>
    </source>
</evidence>
<feature type="transmembrane region" description="Helical" evidence="8">
    <location>
        <begin position="269"/>
        <end position="291"/>
    </location>
</feature>
<comment type="similarity">
    <text evidence="3">Belongs to the UbiA prenyltransferase family.</text>
</comment>
<evidence type="ECO:0000256" key="6">
    <source>
        <dbReference type="ARBA" id="ARBA00022989"/>
    </source>
</evidence>
<comment type="subcellular location">
    <subcellularLocation>
        <location evidence="1">Membrane</location>
        <topology evidence="1">Multi-pass membrane protein</topology>
    </subcellularLocation>
</comment>
<reference evidence="9" key="1">
    <citation type="journal article" date="2020" name="Org. Lett.">
        <title>Structural Diversification of Andiconin-Derived Natural Products by alpha-Ketoglutarate-Dependent Dioxygenases.</title>
        <authorList>
            <person name="Bai T."/>
            <person name="Matsuda Y."/>
            <person name="Tao H."/>
            <person name="Mori T."/>
            <person name="Zhang Y."/>
            <person name="Abe I."/>
        </authorList>
    </citation>
    <scope>NUCLEOTIDE SEQUENCE</scope>
    <source>
        <strain evidence="9">TJ23</strain>
    </source>
</reference>
<dbReference type="GO" id="GO:0006744">
    <property type="term" value="P:ubiquinone biosynthetic process"/>
    <property type="evidence" value="ECO:0007669"/>
    <property type="project" value="TreeGrafter"/>
</dbReference>
<dbReference type="InterPro" id="IPR000537">
    <property type="entry name" value="UbiA_prenyltransferase"/>
</dbReference>
<dbReference type="Gene3D" id="1.20.120.1780">
    <property type="entry name" value="UbiA prenyltransferase"/>
    <property type="match status" value="1"/>
</dbReference>
<dbReference type="InterPro" id="IPR039653">
    <property type="entry name" value="Prenyltransferase"/>
</dbReference>
<evidence type="ECO:0000256" key="7">
    <source>
        <dbReference type="ARBA" id="ARBA00023136"/>
    </source>
</evidence>
<dbReference type="GO" id="GO:0008412">
    <property type="term" value="F:4-hydroxybenzoate polyprenyltransferase activity"/>
    <property type="evidence" value="ECO:0007669"/>
    <property type="project" value="TreeGrafter"/>
</dbReference>
<evidence type="ECO:0000256" key="8">
    <source>
        <dbReference type="SAM" id="Phobius"/>
    </source>
</evidence>
<comment type="pathway">
    <text evidence="2">Secondary metabolite biosynthesis; terpenoid biosynthesis.</text>
</comment>
<dbReference type="FunFam" id="1.10.357.140:FF:000008">
    <property type="entry name" value="4-hydroxybenzoate octaprenyltransferase"/>
    <property type="match status" value="1"/>
</dbReference>
<dbReference type="Gene3D" id="1.10.357.140">
    <property type="entry name" value="UbiA prenyltransferase"/>
    <property type="match status" value="1"/>
</dbReference>
<evidence type="ECO:0000256" key="4">
    <source>
        <dbReference type="ARBA" id="ARBA00022679"/>
    </source>
</evidence>
<protein>
    <submittedName>
        <fullName evidence="9">Prenyltransferase SptD</fullName>
    </submittedName>
</protein>
<feature type="transmembrane region" description="Helical" evidence="8">
    <location>
        <begin position="49"/>
        <end position="69"/>
    </location>
</feature>
<dbReference type="PANTHER" id="PTHR11048">
    <property type="entry name" value="PRENYLTRANSFERASES"/>
    <property type="match status" value="1"/>
</dbReference>
<feature type="transmembrane region" description="Helical" evidence="8">
    <location>
        <begin position="204"/>
        <end position="222"/>
    </location>
</feature>
<gene>
    <name evidence="9" type="primary">sptD</name>
</gene>
<dbReference type="InterPro" id="IPR044878">
    <property type="entry name" value="UbiA_sf"/>
</dbReference>
<keyword evidence="7 8" id="KW-0472">Membrane</keyword>
<organism evidence="9">
    <name type="scientific">Aspergillus sp</name>
    <dbReference type="NCBI Taxonomy" id="5065"/>
    <lineage>
        <taxon>Eukaryota</taxon>
        <taxon>Fungi</taxon>
        <taxon>Dikarya</taxon>
        <taxon>Ascomycota</taxon>
        <taxon>Pezizomycotina</taxon>
        <taxon>Eurotiomycetes</taxon>
        <taxon>Eurotiomycetidae</taxon>
        <taxon>Eurotiales</taxon>
        <taxon>Aspergillaceae</taxon>
        <taxon>Aspergillus</taxon>
    </lineage>
</organism>
<accession>A0A6J4CU88</accession>
<sequence length="327" mass="35999">MSATTTEAKQTFLCKERLPRRYHPPSKVLSRLPTSFLPYGELLRLHKPLGYILVCYPFLVAGAFSASIAPEVLEADFWPRITLLCLWSIFLRSGGCIWDDIADQHVDAKVARTRLRPLPRGAVSNSQATIFAAGTFLCGFAFVAELPGVCMVDALIMLFFAVLYPYGKRHSNYPQLILGTIGWAIPMTMHGLNLRPLDHPIPMAAMFAFIALVTIMNDIIYARQDIEEDIKAGVGSMAVRFQHCLDALTFALVFASSAALVIAGKLGNMGAPFFTISVGGHFGFFLFLAIANQRDPKSGVEWAAKRCCTSATFLLIVGMVVDLVWRS</sequence>